<dbReference type="AlphaFoldDB" id="A0AAR2KSV2"/>
<reference evidence="1" key="3">
    <citation type="submission" date="2025-09" db="UniProtKB">
        <authorList>
            <consortium name="Ensembl"/>
        </authorList>
    </citation>
    <scope>IDENTIFICATION</scope>
</reference>
<dbReference type="Ensembl" id="ENSPNAT00000080772.1">
    <property type="protein sequence ID" value="ENSPNAP00000065206.1"/>
    <property type="gene ID" value="ENSPNAG00000036513.1"/>
</dbReference>
<reference evidence="1 2" key="1">
    <citation type="submission" date="2020-10" db="EMBL/GenBank/DDBJ databases">
        <title>Pygocentrus nattereri (red-bellied piranha) genome, fPygNat1, primary haplotype.</title>
        <authorList>
            <person name="Myers G."/>
            <person name="Meyer A."/>
            <person name="Karagic N."/>
            <person name="Pippel M."/>
            <person name="Winkler S."/>
            <person name="Tracey A."/>
            <person name="Wood J."/>
            <person name="Formenti G."/>
            <person name="Howe K."/>
            <person name="Fedrigo O."/>
            <person name="Jarvis E.D."/>
        </authorList>
    </citation>
    <scope>NUCLEOTIDE SEQUENCE [LARGE SCALE GENOMIC DNA]</scope>
</reference>
<protein>
    <submittedName>
        <fullName evidence="1">Uncharacterized protein</fullName>
    </submittedName>
</protein>
<name>A0AAR2KSV2_PYGNA</name>
<proteinExistence type="predicted"/>
<sequence>MARYIGHIDESVEQWSSYTERFEYFVDANGIETEKTVSTFLSLMGAKTFALHRSLVQPAKPGEKSFADIVKHCEFGYVLSDTIRDRLVCGLRSEAIQKRLLSESNLTLQKATEFSVSMELAAKEAQPLSNTSKMHKLAMG</sequence>
<organism evidence="1 2">
    <name type="scientific">Pygocentrus nattereri</name>
    <name type="common">Red-bellied piranha</name>
    <dbReference type="NCBI Taxonomy" id="42514"/>
    <lineage>
        <taxon>Eukaryota</taxon>
        <taxon>Metazoa</taxon>
        <taxon>Chordata</taxon>
        <taxon>Craniata</taxon>
        <taxon>Vertebrata</taxon>
        <taxon>Euteleostomi</taxon>
        <taxon>Actinopterygii</taxon>
        <taxon>Neopterygii</taxon>
        <taxon>Teleostei</taxon>
        <taxon>Ostariophysi</taxon>
        <taxon>Characiformes</taxon>
        <taxon>Characoidei</taxon>
        <taxon>Pygocentrus</taxon>
    </lineage>
</organism>
<reference evidence="1" key="2">
    <citation type="submission" date="2025-08" db="UniProtKB">
        <authorList>
            <consortium name="Ensembl"/>
        </authorList>
    </citation>
    <scope>IDENTIFICATION</scope>
</reference>
<dbReference type="Proteomes" id="UP001501920">
    <property type="component" value="Chromosome 7"/>
</dbReference>
<evidence type="ECO:0000313" key="2">
    <source>
        <dbReference type="Proteomes" id="UP001501920"/>
    </source>
</evidence>
<evidence type="ECO:0000313" key="1">
    <source>
        <dbReference type="Ensembl" id="ENSPNAP00000065206.1"/>
    </source>
</evidence>
<dbReference type="GeneTree" id="ENSGT00940000165756"/>
<accession>A0AAR2KSV2</accession>
<keyword evidence="2" id="KW-1185">Reference proteome</keyword>